<dbReference type="RefSeq" id="WP_143754723.1">
    <property type="nucleotide sequence ID" value="NZ_FCNV02000029.1"/>
</dbReference>
<accession>A0A658R6B6</accession>
<proteinExistence type="predicted"/>
<protein>
    <recommendedName>
        <fullName evidence="4">DUF4105 domain-containing protein</fullName>
    </recommendedName>
</protein>
<dbReference type="EMBL" id="FCNV02000029">
    <property type="protein sequence ID" value="SAL52589.1"/>
    <property type="molecule type" value="Genomic_DNA"/>
</dbReference>
<reference evidence="2 3" key="1">
    <citation type="submission" date="2016-01" db="EMBL/GenBank/DDBJ databases">
        <authorList>
            <person name="Peeters C."/>
        </authorList>
    </citation>
    <scope>NUCLEOTIDE SEQUENCE [LARGE SCALE GENOMIC DNA]</scope>
    <source>
        <strain evidence="2">LMG 29315</strain>
    </source>
</reference>
<feature type="chain" id="PRO_5024871820" description="DUF4105 domain-containing protein" evidence="1">
    <location>
        <begin position="21"/>
        <end position="617"/>
    </location>
</feature>
<keyword evidence="1" id="KW-0732">Signal</keyword>
<evidence type="ECO:0000313" key="2">
    <source>
        <dbReference type="EMBL" id="SAL52589.1"/>
    </source>
</evidence>
<name>A0A658R6B6_9BURK</name>
<evidence type="ECO:0008006" key="4">
    <source>
        <dbReference type="Google" id="ProtNLM"/>
    </source>
</evidence>
<organism evidence="2 3">
    <name type="scientific">Caballeronia concitans</name>
    <dbReference type="NCBI Taxonomy" id="1777133"/>
    <lineage>
        <taxon>Bacteria</taxon>
        <taxon>Pseudomonadati</taxon>
        <taxon>Pseudomonadota</taxon>
        <taxon>Betaproteobacteria</taxon>
        <taxon>Burkholderiales</taxon>
        <taxon>Burkholderiaceae</taxon>
        <taxon>Caballeronia</taxon>
    </lineage>
</organism>
<comment type="caution">
    <text evidence="2">The sequence shown here is derived from an EMBL/GenBank/DDBJ whole genome shotgun (WGS) entry which is preliminary data.</text>
</comment>
<dbReference type="Proteomes" id="UP000198263">
    <property type="component" value="Unassembled WGS sequence"/>
</dbReference>
<keyword evidence="3" id="KW-1185">Reference proteome</keyword>
<sequence length="617" mass="66801">MNVISRFSRSLCVVCALAYAASGATTASVNQVYVLHVGAIPYSSESSGHAFIWITTKQGDKILKTEAWGFYPKPTPSTEAGSDNFGTQLLKALSTEGALLEDFEYVKRPNLSTILSDEQYKNVESVIEAYRANAKYTYFVRNCAAFARDVAVAGGLNAPDSSFTRPNQWYANFVKANYDKLIYRPSDLGTGSPRTYVLSEEAESLRKMLDGLEQMDLTKQIVIKQNTWIPWQNKKIEDFKVNSSELDAKRKSVLAAVVKHNNDINQIEVADAERNKASGSEFERAVGSSGGLPQHISLSTSDALGGGGAGAIRSGSCDVDGCMSYGARERVGNQSPLIANESMPLGTPLDSGAPLNPSSLGVAPSVAQSPDAEVFVTNPDNSVAGEVNMIDIGVVSASQSWEKRFVVHNTGGTAVALSYFKRGSKISVSWEDVKGDAKVSFPTNTIVLDPQALGNLKVSFVPGDQTTQDSNLFWLSQNGERSKIFLFDYLIVANEIVSTQLKMLVTSGVGSNFSDEYELCTGPYPFGYHLLSSSRAVHSSTQDRTCGNEATGETGDYARCSKAILDPDKGVCYHYRIQGEEAATGKHPQSAIHLDIIMDAVFKLNESVASYHKLSIF</sequence>
<evidence type="ECO:0000256" key="1">
    <source>
        <dbReference type="SAM" id="SignalP"/>
    </source>
</evidence>
<feature type="signal peptide" evidence="1">
    <location>
        <begin position="1"/>
        <end position="20"/>
    </location>
</feature>
<dbReference type="AlphaFoldDB" id="A0A658R6B6"/>
<gene>
    <name evidence="2" type="ORF">AWB72_05614</name>
</gene>
<evidence type="ECO:0000313" key="3">
    <source>
        <dbReference type="Proteomes" id="UP000198263"/>
    </source>
</evidence>